<dbReference type="Pfam" id="PF09660">
    <property type="entry name" value="DUF2397"/>
    <property type="match status" value="1"/>
</dbReference>
<name>A0A1M6SFL6_9ACTN</name>
<dbReference type="STRING" id="758803.SAMN05421803_12014"/>
<dbReference type="EMBL" id="FQZK01000020">
    <property type="protein sequence ID" value="SHK43465.1"/>
    <property type="molecule type" value="Genomic_DNA"/>
</dbReference>
<gene>
    <name evidence="2" type="ORF">SAMN05421803_12014</name>
</gene>
<keyword evidence="3" id="KW-1185">Reference proteome</keyword>
<protein>
    <recommendedName>
        <fullName evidence="4">DUF2397 family protein</fullName>
    </recommendedName>
</protein>
<evidence type="ECO:0008006" key="4">
    <source>
        <dbReference type="Google" id="ProtNLM"/>
    </source>
</evidence>
<evidence type="ECO:0000256" key="1">
    <source>
        <dbReference type="SAM" id="MobiDB-lite"/>
    </source>
</evidence>
<dbReference type="RefSeq" id="WP_084737784.1">
    <property type="nucleotide sequence ID" value="NZ_FQZK01000020.1"/>
</dbReference>
<dbReference type="AlphaFoldDB" id="A0A1M6SFL6"/>
<evidence type="ECO:0000313" key="2">
    <source>
        <dbReference type="EMBL" id="SHK43465.1"/>
    </source>
</evidence>
<feature type="region of interest" description="Disordered" evidence="1">
    <location>
        <begin position="216"/>
        <end position="282"/>
    </location>
</feature>
<feature type="region of interest" description="Disordered" evidence="1">
    <location>
        <begin position="1"/>
        <end position="24"/>
    </location>
</feature>
<accession>A0A1M6SFL6</accession>
<reference evidence="2 3" key="1">
    <citation type="submission" date="2016-11" db="EMBL/GenBank/DDBJ databases">
        <authorList>
            <person name="Jaros S."/>
            <person name="Januszkiewicz K."/>
            <person name="Wedrychowicz H."/>
        </authorList>
    </citation>
    <scope>NUCLEOTIDE SEQUENCE [LARGE SCALE GENOMIC DNA]</scope>
    <source>
        <strain evidence="2 3">CGMCC 4.5723</strain>
    </source>
</reference>
<dbReference type="InterPro" id="IPR013493">
    <property type="entry name" value="CHP02677"/>
</dbReference>
<sequence>MGLNQWTDDRADDARGDGERPAPRHGRAALLRLAAWFEAAEPERADALAAAAYALYPARHLKGRVDESVAATTGWWQAEPDRSTVTERPGTRPPEPVRDHRAQQARLRDAAESSAHWRRTGAAQVRALLARPTGTRAHLDLSGAGMEVLMELLTAALGSGNAGRGPTSAGDLEFALRLHVVSAPGAEVVIQGEGGELTLEGLRLCVTPYEQHEIPPEVLDPLAPRAAPPASLLSAPRGPAPAPSAPAPAGDGAPPSDDDAPTPPQGVPAVPPAPAAGSPHHSGAFSAAAFLAAGGRSARPGAPAPAAPAAPAPPGPGDAGTGTPPAGTAPDPPAEADGDGGDGADDRNTGPIDLGRERPWTRTWG</sequence>
<feature type="compositionally biased region" description="Basic and acidic residues" evidence="1">
    <location>
        <begin position="344"/>
        <end position="365"/>
    </location>
</feature>
<dbReference type="Proteomes" id="UP000184452">
    <property type="component" value="Unassembled WGS sequence"/>
</dbReference>
<proteinExistence type="predicted"/>
<feature type="compositionally biased region" description="Acidic residues" evidence="1">
    <location>
        <begin position="334"/>
        <end position="343"/>
    </location>
</feature>
<feature type="compositionally biased region" description="Pro residues" evidence="1">
    <location>
        <begin position="302"/>
        <end position="316"/>
    </location>
</feature>
<feature type="compositionally biased region" description="Basic and acidic residues" evidence="1">
    <location>
        <begin position="7"/>
        <end position="22"/>
    </location>
</feature>
<evidence type="ECO:0000313" key="3">
    <source>
        <dbReference type="Proteomes" id="UP000184452"/>
    </source>
</evidence>
<feature type="compositionally biased region" description="Pro residues" evidence="1">
    <location>
        <begin position="261"/>
        <end position="274"/>
    </location>
</feature>
<feature type="region of interest" description="Disordered" evidence="1">
    <location>
        <begin position="295"/>
        <end position="365"/>
    </location>
</feature>
<dbReference type="OrthoDB" id="3422947at2"/>
<feature type="compositionally biased region" description="Low complexity" evidence="1">
    <location>
        <begin position="219"/>
        <end position="237"/>
    </location>
</feature>
<feature type="region of interest" description="Disordered" evidence="1">
    <location>
        <begin position="80"/>
        <end position="102"/>
    </location>
</feature>
<organism evidence="2 3">
    <name type="scientific">Nocardiopsis flavescens</name>
    <dbReference type="NCBI Taxonomy" id="758803"/>
    <lineage>
        <taxon>Bacteria</taxon>
        <taxon>Bacillati</taxon>
        <taxon>Actinomycetota</taxon>
        <taxon>Actinomycetes</taxon>
        <taxon>Streptosporangiales</taxon>
        <taxon>Nocardiopsidaceae</taxon>
        <taxon>Nocardiopsis</taxon>
    </lineage>
</organism>